<dbReference type="Proteomes" id="UP000572268">
    <property type="component" value="Unassembled WGS sequence"/>
</dbReference>
<evidence type="ECO:0000313" key="2">
    <source>
        <dbReference type="EMBL" id="KAF4672728.1"/>
    </source>
</evidence>
<organism evidence="2 3">
    <name type="scientific">Perkinsus olseni</name>
    <name type="common">Perkinsus atlanticus</name>
    <dbReference type="NCBI Taxonomy" id="32597"/>
    <lineage>
        <taxon>Eukaryota</taxon>
        <taxon>Sar</taxon>
        <taxon>Alveolata</taxon>
        <taxon>Perkinsozoa</taxon>
        <taxon>Perkinsea</taxon>
        <taxon>Perkinsida</taxon>
        <taxon>Perkinsidae</taxon>
        <taxon>Perkinsus</taxon>
    </lineage>
</organism>
<evidence type="ECO:0000256" key="1">
    <source>
        <dbReference type="SAM" id="MobiDB-lite"/>
    </source>
</evidence>
<name>A0A7J6MMA1_PEROL</name>
<dbReference type="SUPFAM" id="SSF53098">
    <property type="entry name" value="Ribonuclease H-like"/>
    <property type="match status" value="1"/>
</dbReference>
<dbReference type="EMBL" id="JABANN010000068">
    <property type="protein sequence ID" value="KAF4672728.1"/>
    <property type="molecule type" value="Genomic_DNA"/>
</dbReference>
<gene>
    <name evidence="2" type="ORF">FOL46_008456</name>
</gene>
<accession>A0A7J6MMA1</accession>
<dbReference type="InterPro" id="IPR036397">
    <property type="entry name" value="RNaseH_sf"/>
</dbReference>
<proteinExistence type="predicted"/>
<sequence length="230" mass="25737">MLAIERALTHLARTQGVEKVTLYSDSLVCLQMLRAGRSWSETLGRVRTLIYQLGNKVRLAWIPSHTGSIAAGDLVDKRAKDARHHGVSVSSPAPRAHTASLLKRASERECADRERQLNERLRALFGSQRQRRIVHDHIAAGPKLAGLVIGHARHYRGYMHRIGRASDPYCQKGQLREAERPRHRAIRCPGVARPQWVHPNGTLGQFSISKKRIKARERLLSVGVTGPQVA</sequence>
<comment type="caution">
    <text evidence="2">The sequence shown here is derived from an EMBL/GenBank/DDBJ whole genome shotgun (WGS) entry which is preliminary data.</text>
</comment>
<protein>
    <recommendedName>
        <fullName evidence="4">RNase H type-1 domain-containing protein</fullName>
    </recommendedName>
</protein>
<dbReference type="Gene3D" id="3.30.420.10">
    <property type="entry name" value="Ribonuclease H-like superfamily/Ribonuclease H"/>
    <property type="match status" value="1"/>
</dbReference>
<evidence type="ECO:0008006" key="4">
    <source>
        <dbReference type="Google" id="ProtNLM"/>
    </source>
</evidence>
<feature type="region of interest" description="Disordered" evidence="1">
    <location>
        <begin position="84"/>
        <end position="105"/>
    </location>
</feature>
<dbReference type="GO" id="GO:0003676">
    <property type="term" value="F:nucleic acid binding"/>
    <property type="evidence" value="ECO:0007669"/>
    <property type="project" value="InterPro"/>
</dbReference>
<evidence type="ECO:0000313" key="3">
    <source>
        <dbReference type="Proteomes" id="UP000572268"/>
    </source>
</evidence>
<reference evidence="2 3" key="1">
    <citation type="submission" date="2020-04" db="EMBL/GenBank/DDBJ databases">
        <title>Perkinsus olseni comparative genomics.</title>
        <authorList>
            <person name="Bogema D.R."/>
        </authorList>
    </citation>
    <scope>NUCLEOTIDE SEQUENCE [LARGE SCALE GENOMIC DNA]</scope>
    <source>
        <strain evidence="2">ATCC PRA-31</strain>
    </source>
</reference>
<dbReference type="AlphaFoldDB" id="A0A7J6MMA1"/>
<dbReference type="InterPro" id="IPR012337">
    <property type="entry name" value="RNaseH-like_sf"/>
</dbReference>